<accession>A0A3B7QXG2</accession>
<dbReference type="EMBL" id="CP032317">
    <property type="protein sequence ID" value="AYA35790.1"/>
    <property type="molecule type" value="Genomic_DNA"/>
</dbReference>
<dbReference type="Proteomes" id="UP000262802">
    <property type="component" value="Chromosome"/>
</dbReference>
<protein>
    <submittedName>
        <fullName evidence="2">Lipo-like protein</fullName>
    </submittedName>
</protein>
<dbReference type="PANTHER" id="PTHR38013">
    <property type="entry name" value="GLYCOPROTEIN/POLYSACCHARIDE METABOLISM"/>
    <property type="match status" value="1"/>
</dbReference>
<feature type="chain" id="PRO_5017643004" evidence="1">
    <location>
        <begin position="25"/>
        <end position="149"/>
    </location>
</feature>
<sequence>MNSYALLSALGAAALMGACTGPSATTSGSRGQTNTAVVRDSVTGTVAYRERIALPLNAVLRVQLQDVSRQDAPAIEVASASVEAQGRQVPLPFVLRYDTIRIDPTNTYAVQARIEVDGRLMFTNDSAYPVITRGNPKQVQMMLRRASGQ</sequence>
<dbReference type="Pfam" id="PF09619">
    <property type="entry name" value="YscW"/>
    <property type="match status" value="1"/>
</dbReference>
<evidence type="ECO:0000313" key="2">
    <source>
        <dbReference type="EMBL" id="AYA35790.1"/>
    </source>
</evidence>
<dbReference type="KEGG" id="hyh:D3Y59_01235"/>
<dbReference type="PANTHER" id="PTHR38013:SF1">
    <property type="entry name" value="GLYCOPROTEIN_POLYSACCHARIDE METABOLISM"/>
    <property type="match status" value="1"/>
</dbReference>
<name>A0A3B7QXG2_9BACT</name>
<reference evidence="2 3" key="1">
    <citation type="submission" date="2018-09" db="EMBL/GenBank/DDBJ databases">
        <title>Hymenobacter medium sp. nov., isolated from R2A medium.</title>
        <authorList>
            <person name="Yingchao G."/>
        </authorList>
    </citation>
    <scope>NUCLEOTIDE SEQUENCE [LARGE SCALE GENOMIC DNA]</scope>
    <source>
        <strain evidence="3">sh-6</strain>
    </source>
</reference>
<keyword evidence="3" id="KW-1185">Reference proteome</keyword>
<dbReference type="InterPro" id="IPR039366">
    <property type="entry name" value="Pilotin"/>
</dbReference>
<organism evidence="2 3">
    <name type="scientific">Hymenobacter oligotrophus</name>
    <dbReference type="NCBI Taxonomy" id="2319843"/>
    <lineage>
        <taxon>Bacteria</taxon>
        <taxon>Pseudomonadati</taxon>
        <taxon>Bacteroidota</taxon>
        <taxon>Cytophagia</taxon>
        <taxon>Cytophagales</taxon>
        <taxon>Hymenobacteraceae</taxon>
        <taxon>Hymenobacter</taxon>
    </lineage>
</organism>
<dbReference type="AlphaFoldDB" id="A0A3B7QXG2"/>
<gene>
    <name evidence="2" type="ORF">D3Y59_01235</name>
</gene>
<proteinExistence type="predicted"/>
<evidence type="ECO:0000313" key="3">
    <source>
        <dbReference type="Proteomes" id="UP000262802"/>
    </source>
</evidence>
<dbReference type="RefSeq" id="WP_119443380.1">
    <property type="nucleotide sequence ID" value="NZ_CP032317.1"/>
</dbReference>
<keyword evidence="1" id="KW-0732">Signal</keyword>
<feature type="signal peptide" evidence="1">
    <location>
        <begin position="1"/>
        <end position="24"/>
    </location>
</feature>
<evidence type="ECO:0000256" key="1">
    <source>
        <dbReference type="SAM" id="SignalP"/>
    </source>
</evidence>
<dbReference type="OrthoDB" id="880459at2"/>
<dbReference type="InterPro" id="IPR053196">
    <property type="entry name" value="Lipoprotein_YbaY-like"/>
</dbReference>